<dbReference type="Pfam" id="PF13976">
    <property type="entry name" value="gag_pre-integrs"/>
    <property type="match status" value="1"/>
</dbReference>
<reference evidence="2" key="2">
    <citation type="submission" date="2023-02" db="EMBL/GenBank/DDBJ databases">
        <authorList>
            <person name="Swenson N.G."/>
            <person name="Wegrzyn J.L."/>
            <person name="Mcevoy S.L."/>
        </authorList>
    </citation>
    <scope>NUCLEOTIDE SEQUENCE</scope>
    <source>
        <strain evidence="2">91603</strain>
        <tissue evidence="2">Leaf</tissue>
    </source>
</reference>
<protein>
    <recommendedName>
        <fullName evidence="1">GAG-pre-integrase domain-containing protein</fullName>
    </recommendedName>
</protein>
<reference evidence="2" key="1">
    <citation type="journal article" date="2022" name="Plant J.">
        <title>Strategies of tolerance reflected in two North American maple genomes.</title>
        <authorList>
            <person name="McEvoy S.L."/>
            <person name="Sezen U.U."/>
            <person name="Trouern-Trend A."/>
            <person name="McMahon S.M."/>
            <person name="Schaberg P.G."/>
            <person name="Yang J."/>
            <person name="Wegrzyn J.L."/>
            <person name="Swenson N.G."/>
        </authorList>
    </citation>
    <scope>NUCLEOTIDE SEQUENCE</scope>
    <source>
        <strain evidence="2">91603</strain>
    </source>
</reference>
<name>A0AAD5ISB7_ACENE</name>
<evidence type="ECO:0000259" key="1">
    <source>
        <dbReference type="Pfam" id="PF13976"/>
    </source>
</evidence>
<comment type="caution">
    <text evidence="2">The sequence shown here is derived from an EMBL/GenBank/DDBJ whole genome shotgun (WGS) entry which is preliminary data.</text>
</comment>
<sequence length="178" mass="20136">MRSSDNYYCLEASIVSCNVSKEVQIELWHERLGHMNFRDLRILDKFNVVRGLPKLRKKANGVCGPCQQGKQTKSKHKKGKYISTKEPLEEEVAIDDDSPLQKLVETPMDGDENKGATLRDPLHVPAGPITRAKAKRFKEALNSLIQDTWADSEILKSKMSPHKDQGLINIINAINWAE</sequence>
<dbReference type="EMBL" id="JAJSOW010000103">
    <property type="protein sequence ID" value="KAI9174595.1"/>
    <property type="molecule type" value="Genomic_DNA"/>
</dbReference>
<dbReference type="AlphaFoldDB" id="A0AAD5ISB7"/>
<accession>A0AAD5ISB7</accession>
<keyword evidence="3" id="KW-1185">Reference proteome</keyword>
<proteinExistence type="predicted"/>
<evidence type="ECO:0000313" key="3">
    <source>
        <dbReference type="Proteomes" id="UP001064489"/>
    </source>
</evidence>
<gene>
    <name evidence="2" type="ORF">LWI28_019781</name>
</gene>
<dbReference type="Proteomes" id="UP001064489">
    <property type="component" value="Chromosome 8"/>
</dbReference>
<dbReference type="InterPro" id="IPR025724">
    <property type="entry name" value="GAG-pre-integrase_dom"/>
</dbReference>
<evidence type="ECO:0000313" key="2">
    <source>
        <dbReference type="EMBL" id="KAI9174595.1"/>
    </source>
</evidence>
<feature type="domain" description="GAG-pre-integrase" evidence="1">
    <location>
        <begin position="12"/>
        <end position="71"/>
    </location>
</feature>
<organism evidence="2 3">
    <name type="scientific">Acer negundo</name>
    <name type="common">Box elder</name>
    <dbReference type="NCBI Taxonomy" id="4023"/>
    <lineage>
        <taxon>Eukaryota</taxon>
        <taxon>Viridiplantae</taxon>
        <taxon>Streptophyta</taxon>
        <taxon>Embryophyta</taxon>
        <taxon>Tracheophyta</taxon>
        <taxon>Spermatophyta</taxon>
        <taxon>Magnoliopsida</taxon>
        <taxon>eudicotyledons</taxon>
        <taxon>Gunneridae</taxon>
        <taxon>Pentapetalae</taxon>
        <taxon>rosids</taxon>
        <taxon>malvids</taxon>
        <taxon>Sapindales</taxon>
        <taxon>Sapindaceae</taxon>
        <taxon>Hippocastanoideae</taxon>
        <taxon>Acereae</taxon>
        <taxon>Acer</taxon>
    </lineage>
</organism>